<gene>
    <name evidence="1" type="ORF">B1A_12971</name>
</gene>
<accession>T1BF63</accession>
<proteinExistence type="predicted"/>
<comment type="caution">
    <text evidence="1">The sequence shown here is derived from an EMBL/GenBank/DDBJ whole genome shotgun (WGS) entry which is preliminary data.</text>
</comment>
<evidence type="ECO:0000313" key="1">
    <source>
        <dbReference type="EMBL" id="EQD51674.1"/>
    </source>
</evidence>
<dbReference type="AlphaFoldDB" id="T1BF63"/>
<evidence type="ECO:0008006" key="2">
    <source>
        <dbReference type="Google" id="ProtNLM"/>
    </source>
</evidence>
<dbReference type="EMBL" id="AUZX01009470">
    <property type="protein sequence ID" value="EQD51674.1"/>
    <property type="molecule type" value="Genomic_DNA"/>
</dbReference>
<sequence length="288" mass="32812">MSLTSIMKSGFSKEVVKAIATPFFKFESSKDCIACPKTKNYSLIGTAFDYLLRSELRRLHPNAIEKSLIAENSIDLVNGHVQIEGYFSAKNQKIGKKELRSMKDVAKKYREERTQFIENGVLKNSFLETTIKFARMDVVFRAGVYDDVEKEVDFLDIEDMKALYNLVPNNFKNSSSLIMLDPAFGSASMMVGGADVDLIIGDTMIDIKTTKEMKLDEYFWSQIVGYSILANKARETETSFPVIKKLGLYFSRYGKLWEIDADYVYKNPNYEELKRKLIEAGSKLFSIG</sequence>
<reference evidence="1" key="2">
    <citation type="journal article" date="2014" name="ISME J.">
        <title>Microbial stratification in low pH oxic and suboxic macroscopic growths along an acid mine drainage.</title>
        <authorList>
            <person name="Mendez-Garcia C."/>
            <person name="Mesa V."/>
            <person name="Sprenger R.R."/>
            <person name="Richter M."/>
            <person name="Diez M.S."/>
            <person name="Solano J."/>
            <person name="Bargiela R."/>
            <person name="Golyshina O.V."/>
            <person name="Manteca A."/>
            <person name="Ramos J.L."/>
            <person name="Gallego J.R."/>
            <person name="Llorente I."/>
            <person name="Martins Dos Santos V.A."/>
            <person name="Jensen O.N."/>
            <person name="Pelaez A.I."/>
            <person name="Sanchez J."/>
            <person name="Ferrer M."/>
        </authorList>
    </citation>
    <scope>NUCLEOTIDE SEQUENCE</scope>
</reference>
<reference evidence="1" key="1">
    <citation type="submission" date="2013-08" db="EMBL/GenBank/DDBJ databases">
        <authorList>
            <person name="Mendez C."/>
            <person name="Richter M."/>
            <person name="Ferrer M."/>
            <person name="Sanchez J."/>
        </authorList>
    </citation>
    <scope>NUCLEOTIDE SEQUENCE</scope>
</reference>
<organism evidence="1">
    <name type="scientific">mine drainage metagenome</name>
    <dbReference type="NCBI Taxonomy" id="410659"/>
    <lineage>
        <taxon>unclassified sequences</taxon>
        <taxon>metagenomes</taxon>
        <taxon>ecological metagenomes</taxon>
    </lineage>
</organism>
<protein>
    <recommendedName>
        <fullName evidence="2">PD-(D/E)XK endonuclease-like domain-containing protein</fullName>
    </recommendedName>
</protein>
<name>T1BF63_9ZZZZ</name>